<accession>A0A0V0HLH9</accession>
<organism evidence="1">
    <name type="scientific">Solanum chacoense</name>
    <name type="common">Chaco potato</name>
    <dbReference type="NCBI Taxonomy" id="4108"/>
    <lineage>
        <taxon>Eukaryota</taxon>
        <taxon>Viridiplantae</taxon>
        <taxon>Streptophyta</taxon>
        <taxon>Embryophyta</taxon>
        <taxon>Tracheophyta</taxon>
        <taxon>Spermatophyta</taxon>
        <taxon>Magnoliopsida</taxon>
        <taxon>eudicotyledons</taxon>
        <taxon>Gunneridae</taxon>
        <taxon>Pentapetalae</taxon>
        <taxon>asterids</taxon>
        <taxon>lamiids</taxon>
        <taxon>Solanales</taxon>
        <taxon>Solanaceae</taxon>
        <taxon>Solanoideae</taxon>
        <taxon>Solaneae</taxon>
        <taxon>Solanum</taxon>
    </lineage>
</organism>
<dbReference type="EMBL" id="GEDG01015726">
    <property type="protein sequence ID" value="JAP23205.1"/>
    <property type="molecule type" value="Transcribed_RNA"/>
</dbReference>
<dbReference type="AlphaFoldDB" id="A0A0V0HLH9"/>
<proteinExistence type="predicted"/>
<sequence length="79" mass="9346">MKLSIGFLLKVSSNLYLDFFNHWINCHIRLINYSCAYVNYVGECHFRQLSINFNTSEYGPYPHGNIYITITSGKKERKY</sequence>
<name>A0A0V0HLH9_SOLCH</name>
<evidence type="ECO:0000313" key="1">
    <source>
        <dbReference type="EMBL" id="JAP20999.1"/>
    </source>
</evidence>
<reference evidence="1" key="1">
    <citation type="submission" date="2015-12" db="EMBL/GenBank/DDBJ databases">
        <title>Gene expression during late stages of embryo sac development: a critical building block for successful pollen-pistil interactions.</title>
        <authorList>
            <person name="Liu Y."/>
            <person name="Joly V."/>
            <person name="Sabar M."/>
            <person name="Matton D.P."/>
        </authorList>
    </citation>
    <scope>NUCLEOTIDE SEQUENCE</scope>
</reference>
<protein>
    <submittedName>
        <fullName evidence="1">Putative ovule protein</fullName>
    </submittedName>
</protein>
<dbReference type="EMBL" id="GEDG01018194">
    <property type="protein sequence ID" value="JAP20999.1"/>
    <property type="molecule type" value="Transcribed_RNA"/>
</dbReference>